<feature type="domain" description="Bulb-type lectin" evidence="4">
    <location>
        <begin position="108"/>
        <end position="259"/>
    </location>
</feature>
<evidence type="ECO:0000313" key="6">
    <source>
        <dbReference type="EMBL" id="RZC83843.1"/>
    </source>
</evidence>
<dbReference type="InterPro" id="IPR000858">
    <property type="entry name" value="S_locus_glycoprot_dom"/>
</dbReference>
<dbReference type="PROSITE" id="PS50948">
    <property type="entry name" value="PAN"/>
    <property type="match status" value="1"/>
</dbReference>
<feature type="domain" description="Apple" evidence="5">
    <location>
        <begin position="459"/>
        <end position="539"/>
    </location>
</feature>
<keyword evidence="1" id="KW-0732">Signal</keyword>
<dbReference type="Gramene" id="RZC83843">
    <property type="protein sequence ID" value="RZC83843"/>
    <property type="gene ID" value="C5167_046627"/>
</dbReference>
<dbReference type="Pfam" id="PF00954">
    <property type="entry name" value="S_locus_glycop"/>
    <property type="match status" value="1"/>
</dbReference>
<dbReference type="PROSITE" id="PS50927">
    <property type="entry name" value="BULB_LECTIN"/>
    <property type="match status" value="1"/>
</dbReference>
<dbReference type="InterPro" id="IPR036426">
    <property type="entry name" value="Bulb-type_lectin_dom_sf"/>
</dbReference>
<feature type="transmembrane region" description="Helical" evidence="3">
    <location>
        <begin position="7"/>
        <end position="24"/>
    </location>
</feature>
<dbReference type="Proteomes" id="UP000316621">
    <property type="component" value="Chromosome 11"/>
</dbReference>
<dbReference type="GO" id="GO:0048544">
    <property type="term" value="P:recognition of pollen"/>
    <property type="evidence" value="ECO:0007669"/>
    <property type="project" value="InterPro"/>
</dbReference>
<evidence type="ECO:0008006" key="8">
    <source>
        <dbReference type="Google" id="ProtNLM"/>
    </source>
</evidence>
<dbReference type="OMA" id="GICDDNQ"/>
<proteinExistence type="predicted"/>
<reference evidence="6 7" key="1">
    <citation type="journal article" date="2018" name="Science">
        <title>The opium poppy genome and morphinan production.</title>
        <authorList>
            <person name="Guo L."/>
            <person name="Winzer T."/>
            <person name="Yang X."/>
            <person name="Li Y."/>
            <person name="Ning Z."/>
            <person name="He Z."/>
            <person name="Teodor R."/>
            <person name="Lu Y."/>
            <person name="Bowser T.A."/>
            <person name="Graham I.A."/>
            <person name="Ye K."/>
        </authorList>
    </citation>
    <scope>NUCLEOTIDE SEQUENCE [LARGE SCALE GENOMIC DNA]</scope>
    <source>
        <strain evidence="7">cv. HN1</strain>
        <tissue evidence="6">Leaves</tissue>
    </source>
</reference>
<feature type="transmembrane region" description="Helical" evidence="3">
    <location>
        <begin position="105"/>
        <end position="125"/>
    </location>
</feature>
<dbReference type="InterPro" id="IPR051343">
    <property type="entry name" value="G-type_lectin_kinases/EP1-like"/>
</dbReference>
<keyword evidence="3" id="KW-0812">Transmembrane</keyword>
<evidence type="ECO:0000259" key="5">
    <source>
        <dbReference type="PROSITE" id="PS50948"/>
    </source>
</evidence>
<protein>
    <recommendedName>
        <fullName evidence="8">Bulb-type lectin domain-containing protein</fullName>
    </recommendedName>
</protein>
<dbReference type="SMART" id="SM00108">
    <property type="entry name" value="B_lectin"/>
    <property type="match status" value="1"/>
</dbReference>
<keyword evidence="7" id="KW-1185">Reference proteome</keyword>
<dbReference type="PANTHER" id="PTHR47976">
    <property type="entry name" value="G-TYPE LECTIN S-RECEPTOR-LIKE SERINE/THREONINE-PROTEIN KINASE SD2-5"/>
    <property type="match status" value="1"/>
</dbReference>
<keyword evidence="2" id="KW-1015">Disulfide bond</keyword>
<dbReference type="AlphaFoldDB" id="A0A4Y7LEB3"/>
<dbReference type="CDD" id="cd00028">
    <property type="entry name" value="B_lectin"/>
    <property type="match status" value="1"/>
</dbReference>
<evidence type="ECO:0000256" key="3">
    <source>
        <dbReference type="SAM" id="Phobius"/>
    </source>
</evidence>
<dbReference type="InterPro" id="IPR001480">
    <property type="entry name" value="Bulb-type_lectin_dom"/>
</dbReference>
<dbReference type="Gene3D" id="2.90.10.10">
    <property type="entry name" value="Bulb-type lectin domain"/>
    <property type="match status" value="1"/>
</dbReference>
<dbReference type="SUPFAM" id="SSF57414">
    <property type="entry name" value="Hairpin loop containing domain-like"/>
    <property type="match status" value="1"/>
</dbReference>
<feature type="transmembrane region" description="Helical" evidence="3">
    <location>
        <begin position="68"/>
        <end position="85"/>
    </location>
</feature>
<organism evidence="6 7">
    <name type="scientific">Papaver somniferum</name>
    <name type="common">Opium poppy</name>
    <dbReference type="NCBI Taxonomy" id="3469"/>
    <lineage>
        <taxon>Eukaryota</taxon>
        <taxon>Viridiplantae</taxon>
        <taxon>Streptophyta</taxon>
        <taxon>Embryophyta</taxon>
        <taxon>Tracheophyta</taxon>
        <taxon>Spermatophyta</taxon>
        <taxon>Magnoliopsida</taxon>
        <taxon>Ranunculales</taxon>
        <taxon>Papaveraceae</taxon>
        <taxon>Papaveroideae</taxon>
        <taxon>Papaver</taxon>
    </lineage>
</organism>
<keyword evidence="3" id="KW-1133">Transmembrane helix</keyword>
<evidence type="ECO:0000313" key="7">
    <source>
        <dbReference type="Proteomes" id="UP000316621"/>
    </source>
</evidence>
<dbReference type="Pfam" id="PF01453">
    <property type="entry name" value="B_lectin"/>
    <property type="match status" value="1"/>
</dbReference>
<dbReference type="EMBL" id="CM010725">
    <property type="protein sequence ID" value="RZC83843.1"/>
    <property type="molecule type" value="Genomic_DNA"/>
</dbReference>
<gene>
    <name evidence="6" type="ORF">C5167_046627</name>
</gene>
<dbReference type="SUPFAM" id="SSF51110">
    <property type="entry name" value="alpha-D-mannose-specific plant lectins"/>
    <property type="match status" value="1"/>
</dbReference>
<evidence type="ECO:0000259" key="4">
    <source>
        <dbReference type="PROSITE" id="PS50927"/>
    </source>
</evidence>
<name>A0A4Y7LEB3_PAPSO</name>
<dbReference type="InterPro" id="IPR003609">
    <property type="entry name" value="Pan_app"/>
</dbReference>
<evidence type="ECO:0000256" key="1">
    <source>
        <dbReference type="ARBA" id="ARBA00022729"/>
    </source>
</evidence>
<dbReference type="PANTHER" id="PTHR47976:SF115">
    <property type="entry name" value="RECEPTOR-LIKE SERINE_THREONINE-PROTEIN KINASE"/>
    <property type="match status" value="1"/>
</dbReference>
<sequence>MAMSRTIFVLLISITLIAVFVAAYNDAPDSATGSKGTGDHTKKGSGGAIIYASGMTAMSLMMAITRAIFVLIMSFALIAMCAAQYESTTDGTGSKGTEKVSGGAIVHASIITAMVALLGGAESAVPSSKTFKFINQGDFGDYIVEYDANYRALDLFSSPFQLCFYNTTPNAFTLALRMGLVRSESIMRWVWDANRGNPVRENATLTFGTDGNLVLSDADGQIAWQTGTANKDVVGLNLLSNGNIVLYDKSGKYIWQSFEHPSDTLLVGQGLRPNGPNRITSRVSDVDGSEGPYSFVLEKSRLNLYLKSKNLKKPLLYYTSDWFGTSQGVLTQVLFNATPESEEAYAYELTFEFFVANSSTGTSILTRPKYNSTLSLLRLGFDGSLKVYTYYDKVSHGAWEVTFSLFDLINGNNGVSQCKLPSRCGSFGVCEDEQCVACPTANGLLGWSKNCAPPTLRKCDNGKANKVDYFKVVGVEHFMDDYNKGEGSLELDECRSKCSKDCQCLGFFYKQESSKCLLAPVLGTLNKVANTSHVAYIKV</sequence>
<evidence type="ECO:0000256" key="2">
    <source>
        <dbReference type="ARBA" id="ARBA00023157"/>
    </source>
</evidence>
<accession>A0A4Y7LEB3</accession>
<keyword evidence="3" id="KW-0472">Membrane</keyword>